<evidence type="ECO:0000313" key="6">
    <source>
        <dbReference type="Proteomes" id="UP000657385"/>
    </source>
</evidence>
<accession>A0A931B3X8</accession>
<feature type="domain" description="Glycosyl hydrolase family 95 catalytic" evidence="3">
    <location>
        <begin position="281"/>
        <end position="688"/>
    </location>
</feature>
<dbReference type="PIRSF" id="PIRSF007663">
    <property type="entry name" value="UCP007663"/>
    <property type="match status" value="1"/>
</dbReference>
<evidence type="ECO:0000259" key="1">
    <source>
        <dbReference type="Pfam" id="PF14498"/>
    </source>
</evidence>
<dbReference type="Pfam" id="PF22124">
    <property type="entry name" value="Glyco_hydro_95_cat"/>
    <property type="match status" value="1"/>
</dbReference>
<evidence type="ECO:0000313" key="4">
    <source>
        <dbReference type="EMBL" id="MBF9069879.1"/>
    </source>
</evidence>
<dbReference type="PANTHER" id="PTHR31084">
    <property type="entry name" value="ALPHA-L-FUCOSIDASE 2"/>
    <property type="match status" value="1"/>
</dbReference>
<dbReference type="InterPro" id="IPR016518">
    <property type="entry name" value="Alpha-L-fucosidase"/>
</dbReference>
<proteinExistence type="predicted"/>
<evidence type="ECO:0000259" key="2">
    <source>
        <dbReference type="Pfam" id="PF21307"/>
    </source>
</evidence>
<dbReference type="Gene3D" id="1.50.10.10">
    <property type="match status" value="1"/>
</dbReference>
<dbReference type="Proteomes" id="UP000657385">
    <property type="component" value="Unassembled WGS sequence"/>
</dbReference>
<dbReference type="InterPro" id="IPR013780">
    <property type="entry name" value="Glyco_hydro_b"/>
</dbReference>
<dbReference type="InterPro" id="IPR054363">
    <property type="entry name" value="GH95_cat"/>
</dbReference>
<comment type="caution">
    <text evidence="4">The sequence shown here is derived from an EMBL/GenBank/DDBJ whole genome shotgun (WGS) entry which is preliminary data.</text>
</comment>
<reference evidence="4" key="1">
    <citation type="submission" date="2020-11" db="EMBL/GenBank/DDBJ databases">
        <title>Isolation and identification of active actinomycetes.</title>
        <authorList>
            <person name="Yu B."/>
        </authorList>
    </citation>
    <scope>NUCLEOTIDE SEQUENCE</scope>
    <source>
        <strain evidence="4">NEAU-YB345</strain>
    </source>
</reference>
<dbReference type="RefSeq" id="WP_196195019.1">
    <property type="nucleotide sequence ID" value="NZ_JADPRT010000006.1"/>
</dbReference>
<name>A0A931B3X8_9ACTN</name>
<dbReference type="PANTHER" id="PTHR31084:SF0">
    <property type="entry name" value="ALPHA-L-FUCOSIDASE 2"/>
    <property type="match status" value="1"/>
</dbReference>
<organism evidence="4 6">
    <name type="scientific">Streptacidiphilus fuscans</name>
    <dbReference type="NCBI Taxonomy" id="2789292"/>
    <lineage>
        <taxon>Bacteria</taxon>
        <taxon>Bacillati</taxon>
        <taxon>Actinomycetota</taxon>
        <taxon>Actinomycetes</taxon>
        <taxon>Kitasatosporales</taxon>
        <taxon>Streptomycetaceae</taxon>
        <taxon>Streptacidiphilus</taxon>
    </lineage>
</organism>
<keyword evidence="4" id="KW-0378">Hydrolase</keyword>
<evidence type="ECO:0000259" key="3">
    <source>
        <dbReference type="Pfam" id="PF22124"/>
    </source>
</evidence>
<dbReference type="AlphaFoldDB" id="A0A931B3X8"/>
<dbReference type="SUPFAM" id="SSF48208">
    <property type="entry name" value="Six-hairpin glycosidases"/>
    <property type="match status" value="1"/>
</dbReference>
<feature type="domain" description="Alpha fucosidase A-like C-terminal" evidence="2">
    <location>
        <begin position="690"/>
        <end position="747"/>
    </location>
</feature>
<gene>
    <name evidence="4" type="ORF">I2501_17795</name>
    <name evidence="5" type="ORF">I2501_36075</name>
</gene>
<feature type="domain" description="Glycosyl hydrolase family 95 N-terminal" evidence="1">
    <location>
        <begin position="11"/>
        <end position="255"/>
    </location>
</feature>
<dbReference type="Gene3D" id="2.70.98.50">
    <property type="entry name" value="putative glycoside hydrolase family protein from bacillus halodurans"/>
    <property type="match status" value="1"/>
</dbReference>
<dbReference type="InterPro" id="IPR049053">
    <property type="entry name" value="AFCA-like_C"/>
</dbReference>
<dbReference type="Pfam" id="PF14498">
    <property type="entry name" value="Glyco_hyd_65N_2"/>
    <property type="match status" value="1"/>
</dbReference>
<dbReference type="GO" id="GO:0005975">
    <property type="term" value="P:carbohydrate metabolic process"/>
    <property type="evidence" value="ECO:0007669"/>
    <property type="project" value="InterPro"/>
</dbReference>
<keyword evidence="6" id="KW-1185">Reference proteome</keyword>
<dbReference type="GO" id="GO:0004560">
    <property type="term" value="F:alpha-L-fucosidase activity"/>
    <property type="evidence" value="ECO:0007669"/>
    <property type="project" value="InterPro"/>
</dbReference>
<dbReference type="EMBL" id="JADPRT010000022">
    <property type="protein sequence ID" value="MBF9073447.1"/>
    <property type="molecule type" value="Genomic_DNA"/>
</dbReference>
<dbReference type="InterPro" id="IPR008928">
    <property type="entry name" value="6-hairpin_glycosidase_sf"/>
</dbReference>
<dbReference type="Pfam" id="PF21307">
    <property type="entry name" value="Glyco_hydro_95_C"/>
    <property type="match status" value="1"/>
</dbReference>
<dbReference type="Gene3D" id="2.60.40.1180">
    <property type="entry name" value="Golgi alpha-mannosidase II"/>
    <property type="match status" value="1"/>
</dbReference>
<sequence length="796" mass="85456">MSTHDQTADRLWYRQPADTFLQALPLGNGRLGAMVYGGVDTETVELNADTLWSGGPGRHDRAGAAELLPSLRRAVLHGRDPVEADRIAARMQGPFIEAYQPLATLVLDSGTVSQVVDYRRTLDLGDAVHTVAYEAGGVRFVREAFVSAPAGVMVLRLHSDTPGRLGFTARFTSAHPGTAVEAAGQTLVTQGRAPAHLAFGEDAPAYYRPDEGTGFAAGLRVRCDGGRMNAESDRLTVADATEATLVIAVGTGYQGWKQQPASPNAARSEVTERLDAVGERSWDDLLADHLADHRALYGGVTLRLPDPPEAAALPTDERLSAVRAGAHDPGLTALLFAYGRYLLVASSRPGTQPATLQGIWNREIAAPWNSNWTTNINLQMNYWPAETTGLAVCHEPLFDLVADLTEAGAATAETHYGAGGWVCHHNVDLWRSTSPVAGDPVWATWPMAGSWLAAHLWQHYQFGGDLRFLAERAYPAMRGAARFLLDLLTEDGEGNLVTCPSTSPEHHFRTADGSLAAVSAGCTMDFWLTCELFDAVEEAAATLDTDHGFTAELAAARKRLRPPALADDGRLLEWREDLPEEDPGHRHLSLLYGLYPGSAIDPVTDATWIEPARKALTRRLEHGGGGTGWSLAWVAALAARLGDAPLAAHSIHRFLTTSTAPNLFGLHPPDLFQIDGNLGVSAAIAELLVQSHNGVLRLLPALPSEWPMGSVTGLRARGGVTVDLRWRDGALTGARLTTSRPDTVVVVACAHTSESPRLTRDDGTVVLPDARRPLETGGELVTFRVATPGSWHLGTL</sequence>
<evidence type="ECO:0000313" key="5">
    <source>
        <dbReference type="EMBL" id="MBF9073447.1"/>
    </source>
</evidence>
<dbReference type="EMBL" id="JADPRT010000006">
    <property type="protein sequence ID" value="MBF9069879.1"/>
    <property type="molecule type" value="Genomic_DNA"/>
</dbReference>
<dbReference type="InterPro" id="IPR012341">
    <property type="entry name" value="6hp_glycosidase-like_sf"/>
</dbReference>
<dbReference type="InterPro" id="IPR027414">
    <property type="entry name" value="GH95_N_dom"/>
</dbReference>
<protein>
    <submittedName>
        <fullName evidence="4">Glycoside hydrolase family 95 protein</fullName>
    </submittedName>
</protein>